<dbReference type="NCBIfam" id="TIGR00277">
    <property type="entry name" value="HDIG"/>
    <property type="match status" value="1"/>
</dbReference>
<dbReference type="PROSITE" id="PS51832">
    <property type="entry name" value="HD_GYP"/>
    <property type="match status" value="1"/>
</dbReference>
<feature type="transmembrane region" description="Helical" evidence="1">
    <location>
        <begin position="15"/>
        <end position="34"/>
    </location>
</feature>
<dbReference type="SUPFAM" id="SSF109604">
    <property type="entry name" value="HD-domain/PDEase-like"/>
    <property type="match status" value="1"/>
</dbReference>
<dbReference type="GO" id="GO:0016787">
    <property type="term" value="F:hydrolase activity"/>
    <property type="evidence" value="ECO:0007669"/>
    <property type="project" value="UniProtKB-KW"/>
</dbReference>
<gene>
    <name evidence="4" type="ORF">BVG16_25225</name>
</gene>
<organism evidence="4 5">
    <name type="scientific">Paenibacillus selenitireducens</name>
    <dbReference type="NCBI Taxonomy" id="1324314"/>
    <lineage>
        <taxon>Bacteria</taxon>
        <taxon>Bacillati</taxon>
        <taxon>Bacillota</taxon>
        <taxon>Bacilli</taxon>
        <taxon>Bacillales</taxon>
        <taxon>Paenibacillaceae</taxon>
        <taxon>Paenibacillus</taxon>
    </lineage>
</organism>
<dbReference type="SUPFAM" id="SSF55073">
    <property type="entry name" value="Nucleotide cyclase"/>
    <property type="match status" value="1"/>
</dbReference>
<dbReference type="SMART" id="SM00471">
    <property type="entry name" value="HDc"/>
    <property type="match status" value="1"/>
</dbReference>
<feature type="transmembrane region" description="Helical" evidence="1">
    <location>
        <begin position="41"/>
        <end position="62"/>
    </location>
</feature>
<feature type="transmembrane region" description="Helical" evidence="1">
    <location>
        <begin position="118"/>
        <end position="137"/>
    </location>
</feature>
<feature type="domain" description="GGDEF" evidence="2">
    <location>
        <begin position="274"/>
        <end position="410"/>
    </location>
</feature>
<dbReference type="AlphaFoldDB" id="A0A1T2X2W5"/>
<reference evidence="4 5" key="1">
    <citation type="submission" date="2017-01" db="EMBL/GenBank/DDBJ databases">
        <title>Genome analysis of Paenibacillus selenitrireducens ES3-24.</title>
        <authorList>
            <person name="Xu D."/>
            <person name="Yao R."/>
            <person name="Zheng S."/>
        </authorList>
    </citation>
    <scope>NUCLEOTIDE SEQUENCE [LARGE SCALE GENOMIC DNA]</scope>
    <source>
        <strain evidence="4 5">ES3-24</strain>
    </source>
</reference>
<proteinExistence type="predicted"/>
<dbReference type="InterPro" id="IPR003607">
    <property type="entry name" value="HD/PDEase_dom"/>
</dbReference>
<accession>A0A1T2X2W5</accession>
<dbReference type="PANTHER" id="PTHR43155">
    <property type="entry name" value="CYCLIC DI-GMP PHOSPHODIESTERASE PA4108-RELATED"/>
    <property type="match status" value="1"/>
</dbReference>
<dbReference type="Gene3D" id="3.30.70.270">
    <property type="match status" value="1"/>
</dbReference>
<dbReference type="Gene3D" id="1.10.3210.10">
    <property type="entry name" value="Hypothetical protein af1432"/>
    <property type="match status" value="1"/>
</dbReference>
<sequence>MLDKTILQLRQYKHIFELFFTLTGLVLGVIYSLYHYRPIFISDWIIIYSMVVAVVLLDVYMFKIPPEGNSESMDSSVYLAAVFMYGGSFTLIIMMISFLFMIIRGITIKTTSIIKHGVNAALYTFMIVGADVTYKWTGGMTGSFQFNNLYPYLGAIIVYSIINILLISVLTVIYEGGSVKETLLIYSRNSLFAYLSTMLLSLVVLILTDNSGIFGLMLFLSIAMFLSVAFKKLFVIYNQISDKANIDQRTGLYSHSYFEEKLDDYIKLYRDRDQVFSLAMLDLDDFKKYNDAYGHPQGDRLLSFFGDIIKKECEAAKFLPARYGGEEFSIIMPGVTKEKANEFINELRKKVNNSLFDGVDVFPHGCISFSAGILEITKDNYDKSQLVDHADRALYIAKSKGKNTVSIYGEQSYLPQRFEHDIHEIEQQVKIFLSKDVYTYKHSKRVYSYAVEMAEVLQLKEEDRRTLILGALIHDIGKLEIPRDVLNKKTRLTPDEWEMVKKHVLWGKEIVLASGKYKELIPLVELHHERYDGKGYPYGLQGEEIPRLARLLCIIDSFDAMTTERPYQATKSFHEALGEIRLCSGSQFDPELAVQFIQFMEHKIASQLLTAK</sequence>
<name>A0A1T2X2W5_9BACL</name>
<feature type="transmembrane region" description="Helical" evidence="1">
    <location>
        <begin position="213"/>
        <end position="230"/>
    </location>
</feature>
<keyword evidence="1" id="KW-0472">Membrane</keyword>
<evidence type="ECO:0000313" key="5">
    <source>
        <dbReference type="Proteomes" id="UP000190188"/>
    </source>
</evidence>
<dbReference type="SMART" id="SM00267">
    <property type="entry name" value="GGDEF"/>
    <property type="match status" value="1"/>
</dbReference>
<dbReference type="NCBIfam" id="TIGR00254">
    <property type="entry name" value="GGDEF"/>
    <property type="match status" value="1"/>
</dbReference>
<dbReference type="PROSITE" id="PS50887">
    <property type="entry name" value="GGDEF"/>
    <property type="match status" value="1"/>
</dbReference>
<dbReference type="CDD" id="cd00077">
    <property type="entry name" value="HDc"/>
    <property type="match status" value="1"/>
</dbReference>
<keyword evidence="5" id="KW-1185">Reference proteome</keyword>
<feature type="transmembrane region" description="Helical" evidence="1">
    <location>
        <begin position="149"/>
        <end position="174"/>
    </location>
</feature>
<evidence type="ECO:0000259" key="2">
    <source>
        <dbReference type="PROSITE" id="PS50887"/>
    </source>
</evidence>
<dbReference type="InterPro" id="IPR000160">
    <property type="entry name" value="GGDEF_dom"/>
</dbReference>
<dbReference type="STRING" id="1324314.BVG16_25225"/>
<feature type="transmembrane region" description="Helical" evidence="1">
    <location>
        <begin position="186"/>
        <end position="207"/>
    </location>
</feature>
<dbReference type="InterPro" id="IPR043128">
    <property type="entry name" value="Rev_trsase/Diguanyl_cyclase"/>
</dbReference>
<dbReference type="PANTHER" id="PTHR43155:SF2">
    <property type="entry name" value="CYCLIC DI-GMP PHOSPHODIESTERASE PA4108"/>
    <property type="match status" value="1"/>
</dbReference>
<dbReference type="InterPro" id="IPR029787">
    <property type="entry name" value="Nucleotide_cyclase"/>
</dbReference>
<evidence type="ECO:0000259" key="3">
    <source>
        <dbReference type="PROSITE" id="PS51832"/>
    </source>
</evidence>
<dbReference type="Proteomes" id="UP000190188">
    <property type="component" value="Unassembled WGS sequence"/>
</dbReference>
<dbReference type="RefSeq" id="WP_233147166.1">
    <property type="nucleotide sequence ID" value="NZ_MSZX01000012.1"/>
</dbReference>
<evidence type="ECO:0000256" key="1">
    <source>
        <dbReference type="SAM" id="Phobius"/>
    </source>
</evidence>
<dbReference type="InterPro" id="IPR037522">
    <property type="entry name" value="HD_GYP_dom"/>
</dbReference>
<dbReference type="Pfam" id="PF00990">
    <property type="entry name" value="GGDEF"/>
    <property type="match status" value="1"/>
</dbReference>
<evidence type="ECO:0000313" key="4">
    <source>
        <dbReference type="EMBL" id="OPA74056.1"/>
    </source>
</evidence>
<protein>
    <submittedName>
        <fullName evidence="4">HD family phosphohydrolase</fullName>
    </submittedName>
</protein>
<dbReference type="CDD" id="cd01949">
    <property type="entry name" value="GGDEF"/>
    <property type="match status" value="1"/>
</dbReference>
<keyword evidence="1" id="KW-1133">Transmembrane helix</keyword>
<feature type="transmembrane region" description="Helical" evidence="1">
    <location>
        <begin position="82"/>
        <end position="106"/>
    </location>
</feature>
<keyword evidence="4" id="KW-0378">Hydrolase</keyword>
<keyword evidence="1" id="KW-0812">Transmembrane</keyword>
<dbReference type="EMBL" id="MSZX01000012">
    <property type="protein sequence ID" value="OPA74056.1"/>
    <property type="molecule type" value="Genomic_DNA"/>
</dbReference>
<feature type="domain" description="HD-GYP" evidence="3">
    <location>
        <begin position="417"/>
        <end position="612"/>
    </location>
</feature>
<comment type="caution">
    <text evidence="4">The sequence shown here is derived from an EMBL/GenBank/DDBJ whole genome shotgun (WGS) entry which is preliminary data.</text>
</comment>
<dbReference type="FunFam" id="3.30.70.270:FF:000001">
    <property type="entry name" value="Diguanylate cyclase domain protein"/>
    <property type="match status" value="1"/>
</dbReference>
<dbReference type="InterPro" id="IPR006675">
    <property type="entry name" value="HDIG_dom"/>
</dbReference>
<dbReference type="Pfam" id="PF13487">
    <property type="entry name" value="HD_5"/>
    <property type="match status" value="1"/>
</dbReference>